<dbReference type="AlphaFoldDB" id="A0A2T2NTB6"/>
<evidence type="ECO:0000313" key="3">
    <source>
        <dbReference type="Proteomes" id="UP000240883"/>
    </source>
</evidence>
<gene>
    <name evidence="2" type="ORF">BS50DRAFT_633921</name>
</gene>
<proteinExistence type="predicted"/>
<dbReference type="EMBL" id="KZ678134">
    <property type="protein sequence ID" value="PSN68318.1"/>
    <property type="molecule type" value="Genomic_DNA"/>
</dbReference>
<keyword evidence="1" id="KW-0732">Signal</keyword>
<dbReference type="Proteomes" id="UP000240883">
    <property type="component" value="Unassembled WGS sequence"/>
</dbReference>
<protein>
    <recommendedName>
        <fullName evidence="4">GPI anchored protein</fullName>
    </recommendedName>
</protein>
<reference evidence="2 3" key="1">
    <citation type="journal article" date="2018" name="Front. Microbiol.">
        <title>Genome-Wide Analysis of Corynespora cassiicola Leaf Fall Disease Putative Effectors.</title>
        <authorList>
            <person name="Lopez D."/>
            <person name="Ribeiro S."/>
            <person name="Label P."/>
            <person name="Fumanal B."/>
            <person name="Venisse J.S."/>
            <person name="Kohler A."/>
            <person name="de Oliveira R.R."/>
            <person name="Labutti K."/>
            <person name="Lipzen A."/>
            <person name="Lail K."/>
            <person name="Bauer D."/>
            <person name="Ohm R.A."/>
            <person name="Barry K.W."/>
            <person name="Spatafora J."/>
            <person name="Grigoriev I.V."/>
            <person name="Martin F.M."/>
            <person name="Pujade-Renaud V."/>
        </authorList>
    </citation>
    <scope>NUCLEOTIDE SEQUENCE [LARGE SCALE GENOMIC DNA]</scope>
    <source>
        <strain evidence="2 3">Philippines</strain>
    </source>
</reference>
<name>A0A2T2NTB6_CORCC</name>
<organism evidence="2 3">
    <name type="scientific">Corynespora cassiicola Philippines</name>
    <dbReference type="NCBI Taxonomy" id="1448308"/>
    <lineage>
        <taxon>Eukaryota</taxon>
        <taxon>Fungi</taxon>
        <taxon>Dikarya</taxon>
        <taxon>Ascomycota</taxon>
        <taxon>Pezizomycotina</taxon>
        <taxon>Dothideomycetes</taxon>
        <taxon>Pleosporomycetidae</taxon>
        <taxon>Pleosporales</taxon>
        <taxon>Corynesporascaceae</taxon>
        <taxon>Corynespora</taxon>
    </lineage>
</organism>
<evidence type="ECO:0000256" key="1">
    <source>
        <dbReference type="SAM" id="SignalP"/>
    </source>
</evidence>
<feature type="chain" id="PRO_5015494733" description="GPI anchored protein" evidence="1">
    <location>
        <begin position="20"/>
        <end position="154"/>
    </location>
</feature>
<accession>A0A2T2NTB6</accession>
<evidence type="ECO:0000313" key="2">
    <source>
        <dbReference type="EMBL" id="PSN68318.1"/>
    </source>
</evidence>
<keyword evidence="3" id="KW-1185">Reference proteome</keyword>
<evidence type="ECO:0008006" key="4">
    <source>
        <dbReference type="Google" id="ProtNLM"/>
    </source>
</evidence>
<sequence>MVSLKAFTIAAALVAGAVAHDHDECAAASTVTVTVTQCAAAPGSSVWPTPPPASSVVIPVTSETPVMTHVTESDLSSVATSLVASSISSESSKISSVATGVSTVESTAIATTIAHHTTPVASTTPPQATGAAATYGFGSVAIAGVVVHAAMALV</sequence>
<feature type="signal peptide" evidence="1">
    <location>
        <begin position="1"/>
        <end position="19"/>
    </location>
</feature>